<protein>
    <recommendedName>
        <fullName evidence="4">Aerotolerance regulator N-terminal domain-containing protein</fullName>
    </recommendedName>
</protein>
<keyword evidence="1" id="KW-0812">Transmembrane</keyword>
<dbReference type="Proteomes" id="UP000002011">
    <property type="component" value="Chromosome"/>
</dbReference>
<feature type="transmembrane region" description="Helical" evidence="1">
    <location>
        <begin position="12"/>
        <end position="33"/>
    </location>
</feature>
<evidence type="ECO:0000256" key="1">
    <source>
        <dbReference type="SAM" id="Phobius"/>
    </source>
</evidence>
<feature type="transmembrane region" description="Helical" evidence="1">
    <location>
        <begin position="45"/>
        <end position="64"/>
    </location>
</feature>
<keyword evidence="3" id="KW-1185">Reference proteome</keyword>
<accession>C6VXH0</accession>
<dbReference type="HOGENOM" id="CLU_501296_0_0_10"/>
<organism evidence="2 3">
    <name type="scientific">Dyadobacter fermentans (strain ATCC 700827 / DSM 18053 / CIP 107007 / KCTC 52180 / NS114)</name>
    <dbReference type="NCBI Taxonomy" id="471854"/>
    <lineage>
        <taxon>Bacteria</taxon>
        <taxon>Pseudomonadati</taxon>
        <taxon>Bacteroidota</taxon>
        <taxon>Cytophagia</taxon>
        <taxon>Cytophagales</taxon>
        <taxon>Spirosomataceae</taxon>
        <taxon>Dyadobacter</taxon>
    </lineage>
</organism>
<dbReference type="AlphaFoldDB" id="C6VXH0"/>
<dbReference type="EMBL" id="CP001619">
    <property type="protein sequence ID" value="ACT93313.1"/>
    <property type="molecule type" value="Genomic_DNA"/>
</dbReference>
<reference evidence="2 3" key="1">
    <citation type="journal article" date="2009" name="Stand. Genomic Sci.">
        <title>Complete genome sequence of Dyadobacter fermentans type strain (NS114).</title>
        <authorList>
            <person name="Lang E."/>
            <person name="Lapidus A."/>
            <person name="Chertkov O."/>
            <person name="Brettin T."/>
            <person name="Detter J.C."/>
            <person name="Han C."/>
            <person name="Copeland A."/>
            <person name="Glavina Del Rio T."/>
            <person name="Nolan M."/>
            <person name="Chen F."/>
            <person name="Lucas S."/>
            <person name="Tice H."/>
            <person name="Cheng J.F."/>
            <person name="Land M."/>
            <person name="Hauser L."/>
            <person name="Chang Y.J."/>
            <person name="Jeffries C.D."/>
            <person name="Kopitz M."/>
            <person name="Bruce D."/>
            <person name="Goodwin L."/>
            <person name="Pitluck S."/>
            <person name="Ovchinnikova G."/>
            <person name="Pati A."/>
            <person name="Ivanova N."/>
            <person name="Mavrommatis K."/>
            <person name="Chen A."/>
            <person name="Palaniappan K."/>
            <person name="Chain P."/>
            <person name="Bristow J."/>
            <person name="Eisen J.A."/>
            <person name="Markowitz V."/>
            <person name="Hugenholtz P."/>
            <person name="Goker M."/>
            <person name="Rohde M."/>
            <person name="Kyrpides N.C."/>
            <person name="Klenk H.P."/>
        </authorList>
    </citation>
    <scope>NUCLEOTIDE SEQUENCE [LARGE SCALE GENOMIC DNA]</scope>
    <source>
        <strain evidence="3">ATCC 700827 / DSM 18053 / CIP 107007 / KCTC 52180 / NS114</strain>
    </source>
</reference>
<dbReference type="eggNOG" id="ENOG502Z7W1">
    <property type="taxonomic scope" value="Bacteria"/>
</dbReference>
<evidence type="ECO:0000313" key="2">
    <source>
        <dbReference type="EMBL" id="ACT93313.1"/>
    </source>
</evidence>
<dbReference type="OrthoDB" id="980086at2"/>
<keyword evidence="1" id="KW-0472">Membrane</keyword>
<proteinExistence type="predicted"/>
<name>C6VXH0_DYAFD</name>
<evidence type="ECO:0000313" key="3">
    <source>
        <dbReference type="Proteomes" id="UP000002011"/>
    </source>
</evidence>
<dbReference type="KEGG" id="dfe:Dfer_2090"/>
<keyword evidence="1" id="KW-1133">Transmembrane helix</keyword>
<dbReference type="STRING" id="471854.Dfer_2090"/>
<gene>
    <name evidence="2" type="ordered locus">Dfer_2090</name>
</gene>
<dbReference type="RefSeq" id="WP_015811565.1">
    <property type="nucleotide sequence ID" value="NC_013037.1"/>
</dbReference>
<evidence type="ECO:0008006" key="4">
    <source>
        <dbReference type="Google" id="ProtNLM"/>
    </source>
</evidence>
<sequence length="543" mass="59203">MIQTDFNWNVPLNLAIALALLALLTVQCVVLYTRHRHSGRLGVRLGLNALLWASVVAWVLDPYWPVAGKSAVGLLIAGNVPQEVSGRLRDSLPAARVVSADEIEQADLDTLVIAGQDFAPGIFAGIRQSRGMAAVRWLPYFKSGEASDLHWKGVVKRGGLQRITGAIQSAEKQVLQIKYAGQTLDSVLLNPGNSRFTLSFAAFGEGRTTTTLHLDGRTIDTVRFFTQPDKPLTVRFLVDNPDFETRNLATWLGKQGHAALYDARLSKDIRSLLKINNTGSPDLIVTTPSNAAHAVVRKAVKDGKSVLFVQLSDPPAELRVINQAQGTGFEATKISNEEAVPVSGILTAQPFRFTPQSFQVKAPHYPLVVEKTTGTIAASLLNETFPLQLSGDSIAYGKIWSEIMAYVRPAPASVLEWDAPAFKNLPANIHLNNFQPMPRFVRIGADTVFTTTSALNNRSAAATFQPTESGWLSLHDSLGTELFVASHSPLRNAALMQQFTLSIQPKNGKTVATNERSVAKLPGWGWLAWLVLVLALVWIEPKI</sequence>